<evidence type="ECO:0000313" key="2">
    <source>
        <dbReference type="EMBL" id="GIY95290.1"/>
    </source>
</evidence>
<evidence type="ECO:0000256" key="1">
    <source>
        <dbReference type="SAM" id="MobiDB-lite"/>
    </source>
</evidence>
<feature type="region of interest" description="Disordered" evidence="1">
    <location>
        <begin position="1"/>
        <end position="38"/>
    </location>
</feature>
<feature type="compositionally biased region" description="Polar residues" evidence="1">
    <location>
        <begin position="16"/>
        <end position="33"/>
    </location>
</feature>
<reference evidence="2 3" key="1">
    <citation type="submission" date="2021-06" db="EMBL/GenBank/DDBJ databases">
        <title>Caerostris extrusa draft genome.</title>
        <authorList>
            <person name="Kono N."/>
            <person name="Arakawa K."/>
        </authorList>
    </citation>
    <scope>NUCLEOTIDE SEQUENCE [LARGE SCALE GENOMIC DNA]</scope>
</reference>
<name>A0AAV4XJM6_CAEEX</name>
<keyword evidence="3" id="KW-1185">Reference proteome</keyword>
<dbReference type="AlphaFoldDB" id="A0AAV4XJM6"/>
<dbReference type="Proteomes" id="UP001054945">
    <property type="component" value="Unassembled WGS sequence"/>
</dbReference>
<comment type="caution">
    <text evidence="2">The sequence shown here is derived from an EMBL/GenBank/DDBJ whole genome shotgun (WGS) entry which is preliminary data.</text>
</comment>
<sequence>MVAKGPRTPPEERKSIPTTNTFQLPTNNSNSTEVAEEVIPEQVRKPRIPPFFVRCTKDWGSILPQLKIIAPNLRSVLTRGNFLKVTVDTEVEHLRVKNKL</sequence>
<evidence type="ECO:0000313" key="3">
    <source>
        <dbReference type="Proteomes" id="UP001054945"/>
    </source>
</evidence>
<accession>A0AAV4XJM6</accession>
<proteinExistence type="predicted"/>
<dbReference type="EMBL" id="BPLR01000500">
    <property type="protein sequence ID" value="GIY95290.1"/>
    <property type="molecule type" value="Genomic_DNA"/>
</dbReference>
<gene>
    <name evidence="2" type="ORF">CEXT_354741</name>
</gene>
<organism evidence="2 3">
    <name type="scientific">Caerostris extrusa</name>
    <name type="common">Bark spider</name>
    <name type="synonym">Caerostris bankana</name>
    <dbReference type="NCBI Taxonomy" id="172846"/>
    <lineage>
        <taxon>Eukaryota</taxon>
        <taxon>Metazoa</taxon>
        <taxon>Ecdysozoa</taxon>
        <taxon>Arthropoda</taxon>
        <taxon>Chelicerata</taxon>
        <taxon>Arachnida</taxon>
        <taxon>Araneae</taxon>
        <taxon>Araneomorphae</taxon>
        <taxon>Entelegynae</taxon>
        <taxon>Araneoidea</taxon>
        <taxon>Araneidae</taxon>
        <taxon>Caerostris</taxon>
    </lineage>
</organism>
<protein>
    <submittedName>
        <fullName evidence="2">Uncharacterized protein</fullName>
    </submittedName>
</protein>